<proteinExistence type="predicted"/>
<evidence type="ECO:0000313" key="1">
    <source>
        <dbReference type="EMBL" id="KIA61512.1"/>
    </source>
</evidence>
<sequence>MLLAKVSGRAWTDQLLRSPGACVTFAWRWAVEGSVVKTRSMSRRSPLSRRGAVLKAWSVARCADSIRFWISNGEA</sequence>
<dbReference type="Proteomes" id="UP000031364">
    <property type="component" value="Unassembled WGS sequence"/>
</dbReference>
<protein>
    <recommendedName>
        <fullName evidence="3">Transposase</fullName>
    </recommendedName>
</protein>
<accession>A0ABR4Z884</accession>
<comment type="caution">
    <text evidence="1">The sequence shown here is derived from an EMBL/GenBank/DDBJ whole genome shotgun (WGS) entry which is preliminary data.</text>
</comment>
<keyword evidence="2" id="KW-1185">Reference proteome</keyword>
<dbReference type="EMBL" id="JNFP01000044">
    <property type="protein sequence ID" value="KIA61512.1"/>
    <property type="molecule type" value="Genomic_DNA"/>
</dbReference>
<gene>
    <name evidence="1" type="ORF">FG87_30620</name>
</gene>
<evidence type="ECO:0000313" key="2">
    <source>
        <dbReference type="Proteomes" id="UP000031364"/>
    </source>
</evidence>
<reference evidence="1 2" key="1">
    <citation type="journal article" date="2014" name="Int. J. Syst. Evol. Microbiol.">
        <title>Nocardia vulneris sp. nov., isolated from wounds of human patients in North America.</title>
        <authorList>
            <person name="Lasker B.A."/>
            <person name="Bell M."/>
            <person name="Klenk H.P."/>
            <person name="Sproer C."/>
            <person name="Schumann C."/>
            <person name="Schumann P."/>
            <person name="Brown J.M."/>
        </authorList>
    </citation>
    <scope>NUCLEOTIDE SEQUENCE [LARGE SCALE GENOMIC DNA]</scope>
    <source>
        <strain evidence="1 2">W9851</strain>
    </source>
</reference>
<evidence type="ECO:0008006" key="3">
    <source>
        <dbReference type="Google" id="ProtNLM"/>
    </source>
</evidence>
<name>A0ABR4Z884_9NOCA</name>
<organism evidence="1 2">
    <name type="scientific">Nocardia vulneris</name>
    <dbReference type="NCBI Taxonomy" id="1141657"/>
    <lineage>
        <taxon>Bacteria</taxon>
        <taxon>Bacillati</taxon>
        <taxon>Actinomycetota</taxon>
        <taxon>Actinomycetes</taxon>
        <taxon>Mycobacteriales</taxon>
        <taxon>Nocardiaceae</taxon>
        <taxon>Nocardia</taxon>
    </lineage>
</organism>